<evidence type="ECO:0000313" key="4">
    <source>
        <dbReference type="Proteomes" id="UP000712600"/>
    </source>
</evidence>
<evidence type="ECO:0000256" key="1">
    <source>
        <dbReference type="SAM" id="MobiDB-lite"/>
    </source>
</evidence>
<evidence type="ECO:0000259" key="2">
    <source>
        <dbReference type="Pfam" id="PF03732"/>
    </source>
</evidence>
<accession>A0A8S9NFR3</accession>
<sequence>MKVPDIGDDFRARIAGPPPVSPIEDRGMAIPIDDCEKNVTSRKDHRARGTVGAGVDWTCFPKGSFSRYMNYGLQSLRPKIRGNEFEWIFRVTELCFVTWKVYSKPVVTLPDLAEEELRGGSSSSLQVIASSNGTTKPVVPLASPIEDRGTTILIEDRDRGIPERLRLCGVIVKGLPASLMWRKNDYVTSRKDHSARGTVGAGVDWTSLAKDSFSRYMNDMNPREGCKHWRIPTSDPVKKTGRPETDDSESSVQGPRPIRRKNPIEPEVHDQPQQGVGMEHTLKMLHDVIARSLQQPQVQLLPVMPPQPTVATPMLPLITAMKNMKTPHFEGGTDPFEADQWLRTIEKNFETLTCSKESKKKMAVYYLEKDATEWWEARDRQVGHLVTTWAAFKKEFEHKYFTPESKRRLQRQFANLVQGDKTVREYESEFMRLRRHLLRGQDDEETMISNFMFGLKPELENRLAVGKYESLTELVENAVNVEIRLEAEKAASKKSKHRQEGNYDGNQRSFMGKDKERE</sequence>
<gene>
    <name evidence="3" type="ORF">F2Q69_00040868</name>
</gene>
<dbReference type="InterPro" id="IPR005162">
    <property type="entry name" value="Retrotrans_gag_dom"/>
</dbReference>
<dbReference type="EMBL" id="QGKX02001621">
    <property type="protein sequence ID" value="KAF3502475.1"/>
    <property type="molecule type" value="Genomic_DNA"/>
</dbReference>
<dbReference type="Pfam" id="PF03732">
    <property type="entry name" value="Retrotrans_gag"/>
    <property type="match status" value="1"/>
</dbReference>
<dbReference type="PANTHER" id="PTHR34482:SF48">
    <property type="entry name" value="GAG PROTEASE POLYPROTEIN"/>
    <property type="match status" value="1"/>
</dbReference>
<reference evidence="3" key="1">
    <citation type="submission" date="2019-12" db="EMBL/GenBank/DDBJ databases">
        <title>Genome sequencing and annotation of Brassica cretica.</title>
        <authorList>
            <person name="Studholme D.J."/>
            <person name="Sarris P."/>
        </authorList>
    </citation>
    <scope>NUCLEOTIDE SEQUENCE</scope>
    <source>
        <strain evidence="3">PFS-109/04</strain>
        <tissue evidence="3">Leaf</tissue>
    </source>
</reference>
<organism evidence="3 4">
    <name type="scientific">Brassica cretica</name>
    <name type="common">Mustard</name>
    <dbReference type="NCBI Taxonomy" id="69181"/>
    <lineage>
        <taxon>Eukaryota</taxon>
        <taxon>Viridiplantae</taxon>
        <taxon>Streptophyta</taxon>
        <taxon>Embryophyta</taxon>
        <taxon>Tracheophyta</taxon>
        <taxon>Spermatophyta</taxon>
        <taxon>Magnoliopsida</taxon>
        <taxon>eudicotyledons</taxon>
        <taxon>Gunneridae</taxon>
        <taxon>Pentapetalae</taxon>
        <taxon>rosids</taxon>
        <taxon>malvids</taxon>
        <taxon>Brassicales</taxon>
        <taxon>Brassicaceae</taxon>
        <taxon>Brassiceae</taxon>
        <taxon>Brassica</taxon>
    </lineage>
</organism>
<dbReference type="Proteomes" id="UP000712600">
    <property type="component" value="Unassembled WGS sequence"/>
</dbReference>
<protein>
    <recommendedName>
        <fullName evidence="2">Retrotransposon gag domain-containing protein</fullName>
    </recommendedName>
</protein>
<dbReference type="AlphaFoldDB" id="A0A8S9NFR3"/>
<feature type="region of interest" description="Disordered" evidence="1">
    <location>
        <begin position="222"/>
        <end position="272"/>
    </location>
</feature>
<feature type="domain" description="Retrotransposon gag" evidence="2">
    <location>
        <begin position="361"/>
        <end position="457"/>
    </location>
</feature>
<comment type="caution">
    <text evidence="3">The sequence shown here is derived from an EMBL/GenBank/DDBJ whole genome shotgun (WGS) entry which is preliminary data.</text>
</comment>
<feature type="compositionally biased region" description="Basic and acidic residues" evidence="1">
    <location>
        <begin position="236"/>
        <end position="245"/>
    </location>
</feature>
<name>A0A8S9NFR3_BRACR</name>
<feature type="region of interest" description="Disordered" evidence="1">
    <location>
        <begin position="489"/>
        <end position="518"/>
    </location>
</feature>
<proteinExistence type="predicted"/>
<dbReference type="PANTHER" id="PTHR34482">
    <property type="entry name" value="DNA DAMAGE-INDUCIBLE PROTEIN 1-LIKE"/>
    <property type="match status" value="1"/>
</dbReference>
<evidence type="ECO:0000313" key="3">
    <source>
        <dbReference type="EMBL" id="KAF3502475.1"/>
    </source>
</evidence>